<comment type="function">
    <text evidence="3">Acyl-CoA synthases catalyze the initial reaction in fatty acid metabolism, by forming a thioester with CoA. Has some preference toward medium-chain substrates. Plays a role in adipocyte differentiation.</text>
</comment>
<comment type="similarity">
    <text evidence="1">Belongs to the ATP-dependent AMP-binding enzyme family.</text>
</comment>
<gene>
    <name evidence="10" type="ORF">EB796_006514</name>
</gene>
<feature type="domain" description="AMP-binding enzyme C-terminal" evidence="9">
    <location>
        <begin position="330"/>
        <end position="405"/>
    </location>
</feature>
<dbReference type="InterPro" id="IPR025110">
    <property type="entry name" value="AMP-bd_C"/>
</dbReference>
<dbReference type="PANTHER" id="PTHR43201:SF5">
    <property type="entry name" value="MEDIUM-CHAIN ACYL-COA LIGASE ACSF2, MITOCHONDRIAL"/>
    <property type="match status" value="1"/>
</dbReference>
<dbReference type="Gene3D" id="3.40.50.980">
    <property type="match status" value="2"/>
</dbReference>
<dbReference type="PANTHER" id="PTHR43201">
    <property type="entry name" value="ACYL-COA SYNTHETASE"/>
    <property type="match status" value="1"/>
</dbReference>
<dbReference type="SUPFAM" id="SSF56801">
    <property type="entry name" value="Acetyl-CoA synthetase-like"/>
    <property type="match status" value="1"/>
</dbReference>
<name>A0A7J7K965_BUGNE</name>
<dbReference type="FunFam" id="3.30.300.30:FF:000008">
    <property type="entry name" value="2,3-dihydroxybenzoate-AMP ligase"/>
    <property type="match status" value="1"/>
</dbReference>
<sequence length="426" mass="47358">MPSWPSTVPQGARTHLCCHNGRHCETAVTICTLARGTHTFNQVCQMGTQEHRLEMEKIAKNIHFDEPVNIQFTSGTTGNLKGATLTHHNLVNNSRFIGYRMGYHETINRICLPVPLYHCFGMVGGSMMNVVHGVTCVYPAPSFEPEASLQSIQSEKCNILYGTPTMFIDTLNHPNFDNYDVTSLESGIMAGSPCPIEVMKEVNDKLHMPKACVAYGSTETSPVTFLTFPDDSLEKRCGSIGCLLDHTEAKIVDETGQVVPRGESGELCTRGYSTMLGYWEDKAKTDSAISPTQWYHTGDIGIMDEDGYVMINGRIKDMIIRGGENVYPVEIEQFLYTHPAIEDVQIVGVPDKRMGEEICACIRVKEGMSVSEQELKDFCKGEISHFKIPKYVVCVESFPLTVTGKVQKFVMRADLVEKLGLQHEAP</sequence>
<accession>A0A7J7K965</accession>
<evidence type="ECO:0000256" key="2">
    <source>
        <dbReference type="ARBA" id="ARBA00022598"/>
    </source>
</evidence>
<evidence type="ECO:0000256" key="6">
    <source>
        <dbReference type="ARBA" id="ARBA00047319"/>
    </source>
</evidence>
<dbReference type="GO" id="GO:0006631">
    <property type="term" value="P:fatty acid metabolic process"/>
    <property type="evidence" value="ECO:0007669"/>
    <property type="project" value="TreeGrafter"/>
</dbReference>
<evidence type="ECO:0000256" key="3">
    <source>
        <dbReference type="ARBA" id="ARBA00037247"/>
    </source>
</evidence>
<organism evidence="10 11">
    <name type="scientific">Bugula neritina</name>
    <name type="common">Brown bryozoan</name>
    <name type="synonym">Sertularia neritina</name>
    <dbReference type="NCBI Taxonomy" id="10212"/>
    <lineage>
        <taxon>Eukaryota</taxon>
        <taxon>Metazoa</taxon>
        <taxon>Spiralia</taxon>
        <taxon>Lophotrochozoa</taxon>
        <taxon>Bryozoa</taxon>
        <taxon>Gymnolaemata</taxon>
        <taxon>Cheilostomatida</taxon>
        <taxon>Flustrina</taxon>
        <taxon>Buguloidea</taxon>
        <taxon>Bugulidae</taxon>
        <taxon>Bugula</taxon>
    </lineage>
</organism>
<dbReference type="AlphaFoldDB" id="A0A7J7K965"/>
<evidence type="ECO:0000313" key="10">
    <source>
        <dbReference type="EMBL" id="KAF6035182.1"/>
    </source>
</evidence>
<dbReference type="Proteomes" id="UP000593567">
    <property type="component" value="Unassembled WGS sequence"/>
</dbReference>
<comment type="caution">
    <text evidence="10">The sequence shown here is derived from an EMBL/GenBank/DDBJ whole genome shotgun (WGS) entry which is preliminary data.</text>
</comment>
<dbReference type="PROSITE" id="PS00455">
    <property type="entry name" value="AMP_BINDING"/>
    <property type="match status" value="1"/>
</dbReference>
<evidence type="ECO:0000256" key="1">
    <source>
        <dbReference type="ARBA" id="ARBA00006432"/>
    </source>
</evidence>
<protein>
    <recommendedName>
        <fullName evidence="5">Medium-chain acyl-CoA ligase ACSF2, mitochondrial</fullName>
        <ecNumber evidence="4">6.2.1.2</ecNumber>
    </recommendedName>
</protein>
<dbReference type="GO" id="GO:0031956">
    <property type="term" value="F:medium-chain fatty acid-CoA ligase activity"/>
    <property type="evidence" value="ECO:0007669"/>
    <property type="project" value="UniProtKB-EC"/>
</dbReference>
<evidence type="ECO:0000259" key="8">
    <source>
        <dbReference type="Pfam" id="PF00501"/>
    </source>
</evidence>
<evidence type="ECO:0000256" key="7">
    <source>
        <dbReference type="ARBA" id="ARBA00048277"/>
    </source>
</evidence>
<dbReference type="EMBL" id="VXIV02000920">
    <property type="protein sequence ID" value="KAF6035182.1"/>
    <property type="molecule type" value="Genomic_DNA"/>
</dbReference>
<dbReference type="Gene3D" id="3.30.300.30">
    <property type="match status" value="1"/>
</dbReference>
<evidence type="ECO:0000256" key="5">
    <source>
        <dbReference type="ARBA" id="ARBA00039638"/>
    </source>
</evidence>
<dbReference type="OrthoDB" id="10253115at2759"/>
<reference evidence="10" key="1">
    <citation type="submission" date="2020-06" db="EMBL/GenBank/DDBJ databases">
        <title>Draft genome of Bugula neritina, a colonial animal packing powerful symbionts and potential medicines.</title>
        <authorList>
            <person name="Rayko M."/>
        </authorList>
    </citation>
    <scope>NUCLEOTIDE SEQUENCE [LARGE SCALE GENOMIC DNA]</scope>
    <source>
        <strain evidence="10">Kwan_BN1</strain>
    </source>
</reference>
<dbReference type="CDD" id="cd05917">
    <property type="entry name" value="FACL_like_2"/>
    <property type="match status" value="1"/>
</dbReference>
<comment type="catalytic activity">
    <reaction evidence="6">
        <text>octanoate + ATP + CoA = octanoyl-CoA + AMP + diphosphate</text>
        <dbReference type="Rhea" id="RHEA:33631"/>
        <dbReference type="ChEBI" id="CHEBI:25646"/>
        <dbReference type="ChEBI" id="CHEBI:30616"/>
        <dbReference type="ChEBI" id="CHEBI:33019"/>
        <dbReference type="ChEBI" id="CHEBI:57287"/>
        <dbReference type="ChEBI" id="CHEBI:57386"/>
        <dbReference type="ChEBI" id="CHEBI:456215"/>
    </reaction>
</comment>
<feature type="domain" description="AMP-dependent synthetase/ligase" evidence="8">
    <location>
        <begin position="56"/>
        <end position="279"/>
    </location>
</feature>
<dbReference type="Pfam" id="PF13193">
    <property type="entry name" value="AMP-binding_C"/>
    <property type="match status" value="1"/>
</dbReference>
<dbReference type="Gene3D" id="2.30.38.10">
    <property type="entry name" value="Luciferase, Domain 3"/>
    <property type="match status" value="1"/>
</dbReference>
<keyword evidence="11" id="KW-1185">Reference proteome</keyword>
<dbReference type="EC" id="6.2.1.2" evidence="4"/>
<proteinExistence type="inferred from homology"/>
<dbReference type="InterPro" id="IPR000873">
    <property type="entry name" value="AMP-dep_synth/lig_dom"/>
</dbReference>
<evidence type="ECO:0000259" key="9">
    <source>
        <dbReference type="Pfam" id="PF13193"/>
    </source>
</evidence>
<evidence type="ECO:0000256" key="4">
    <source>
        <dbReference type="ARBA" id="ARBA00039009"/>
    </source>
</evidence>
<keyword evidence="2" id="KW-0436">Ligase</keyword>
<comment type="catalytic activity">
    <reaction evidence="7">
        <text>a medium-chain fatty acid + ATP + CoA = a medium-chain fatty acyl-CoA + AMP + diphosphate</text>
        <dbReference type="Rhea" id="RHEA:48340"/>
        <dbReference type="ChEBI" id="CHEBI:30616"/>
        <dbReference type="ChEBI" id="CHEBI:33019"/>
        <dbReference type="ChEBI" id="CHEBI:57287"/>
        <dbReference type="ChEBI" id="CHEBI:59558"/>
        <dbReference type="ChEBI" id="CHEBI:90546"/>
        <dbReference type="ChEBI" id="CHEBI:456215"/>
        <dbReference type="EC" id="6.2.1.2"/>
    </reaction>
</comment>
<dbReference type="InterPro" id="IPR045851">
    <property type="entry name" value="AMP-bd_C_sf"/>
</dbReference>
<evidence type="ECO:0000313" key="11">
    <source>
        <dbReference type="Proteomes" id="UP000593567"/>
    </source>
</evidence>
<dbReference type="Pfam" id="PF00501">
    <property type="entry name" value="AMP-binding"/>
    <property type="match status" value="1"/>
</dbReference>
<dbReference type="InterPro" id="IPR020845">
    <property type="entry name" value="AMP-binding_CS"/>
</dbReference>